<dbReference type="PROSITE" id="PS00061">
    <property type="entry name" value="ADH_SHORT"/>
    <property type="match status" value="1"/>
</dbReference>
<dbReference type="InterPro" id="IPR036291">
    <property type="entry name" value="NAD(P)-bd_dom_sf"/>
</dbReference>
<dbReference type="AlphaFoldDB" id="Q74NI5"/>
<evidence type="ECO:0000256" key="1">
    <source>
        <dbReference type="ARBA" id="ARBA00006484"/>
    </source>
</evidence>
<dbReference type="BioCyc" id="NEQU228908:GJB6-326-MONOMER"/>
<dbReference type="KEGG" id="neq:NEQ306"/>
<dbReference type="Gene3D" id="3.40.50.720">
    <property type="entry name" value="NAD(P)-binding Rossmann-like Domain"/>
    <property type="match status" value="1"/>
</dbReference>
<comment type="similarity">
    <text evidence="1">Belongs to the short-chain dehydrogenases/reductases (SDR) family.</text>
</comment>
<dbReference type="PANTHER" id="PTHR42760:SF133">
    <property type="entry name" value="3-OXOACYL-[ACYL-CARRIER-PROTEIN] REDUCTASE"/>
    <property type="match status" value="1"/>
</dbReference>
<dbReference type="EnsemblBacteria" id="AAR39154">
    <property type="protein sequence ID" value="AAR39154"/>
    <property type="gene ID" value="NEQ306"/>
</dbReference>
<proteinExistence type="inferred from homology"/>
<organism evidence="3 4">
    <name type="scientific">Nanoarchaeum equitans (strain Kin4-M)</name>
    <dbReference type="NCBI Taxonomy" id="228908"/>
    <lineage>
        <taxon>Archaea</taxon>
        <taxon>Nanobdellota</taxon>
        <taxon>Candidatus Nanoarchaeia</taxon>
        <taxon>Nanoarchaeales</taxon>
        <taxon>Nanoarchaeaceae</taxon>
        <taxon>Nanoarchaeum</taxon>
    </lineage>
</organism>
<dbReference type="PANTHER" id="PTHR42760">
    <property type="entry name" value="SHORT-CHAIN DEHYDROGENASES/REDUCTASES FAMILY MEMBER"/>
    <property type="match status" value="1"/>
</dbReference>
<dbReference type="InterPro" id="IPR002347">
    <property type="entry name" value="SDR_fam"/>
</dbReference>
<dbReference type="Proteomes" id="UP000000578">
    <property type="component" value="Chromosome"/>
</dbReference>
<evidence type="ECO:0000313" key="3">
    <source>
        <dbReference type="EMBL" id="AAR39154.1"/>
    </source>
</evidence>
<dbReference type="GO" id="GO:0016616">
    <property type="term" value="F:oxidoreductase activity, acting on the CH-OH group of donors, NAD or NADP as acceptor"/>
    <property type="evidence" value="ECO:0007669"/>
    <property type="project" value="TreeGrafter"/>
</dbReference>
<dbReference type="SUPFAM" id="SSF51735">
    <property type="entry name" value="NAD(P)-binding Rossmann-fold domains"/>
    <property type="match status" value="1"/>
</dbReference>
<keyword evidence="2" id="KW-0560">Oxidoreductase</keyword>
<dbReference type="CDD" id="cd05233">
    <property type="entry name" value="SDR_c"/>
    <property type="match status" value="1"/>
</dbReference>
<dbReference type="STRING" id="228908.NEQ306"/>
<name>Q74NI5_NANEQ</name>
<dbReference type="PRINTS" id="PR00080">
    <property type="entry name" value="SDRFAMILY"/>
</dbReference>
<protein>
    <submittedName>
        <fullName evidence="3">NEQ306</fullName>
    </submittedName>
</protein>
<evidence type="ECO:0000313" key="4">
    <source>
        <dbReference type="Proteomes" id="UP000000578"/>
    </source>
</evidence>
<gene>
    <name evidence="3" type="ordered locus">NEQ306</name>
</gene>
<accession>Q74NI5</accession>
<sequence length="222" mass="24708">MIAIVTGDSRGIGKAIAERLYGLGYKTIGIARSNVKTDWIHVTGDITKEETWDKVLELIDQPIRVFVHNAGIHEKKTFEYNSLDEIKKVYEVNVFSAILGLKKLYKHIPRDENSLIVFISSITAFAGSNSGGIGYVSSKAALVGLAKQLSKELKPIRVNAIAPGYTETDMIKHWDEKRKEETIKRIPLGRLGKPEDIADVVEMLIKAKYINGQTIHVNGGLY</sequence>
<dbReference type="PRINTS" id="PR00081">
    <property type="entry name" value="GDHRDH"/>
</dbReference>
<dbReference type="Pfam" id="PF13561">
    <property type="entry name" value="adh_short_C2"/>
    <property type="match status" value="1"/>
</dbReference>
<dbReference type="InterPro" id="IPR020904">
    <property type="entry name" value="Sc_DH/Rdtase_CS"/>
</dbReference>
<dbReference type="HOGENOM" id="CLU_010194_1_2_2"/>
<reference evidence="3 4" key="1">
    <citation type="journal article" date="2003" name="Proc. Natl. Acad. Sci. U.S.A.">
        <title>The genome of Nanoarchaeum equitans: insights into early archaeal evolution and derived parasitism.</title>
        <authorList>
            <person name="Waters E."/>
            <person name="Hohn M.J."/>
            <person name="Ahel I."/>
            <person name="Graham D.E."/>
            <person name="Adams M.D."/>
            <person name="Barnstead M."/>
            <person name="Beeson K.Y."/>
            <person name="Bibbs L."/>
            <person name="Bolanos R."/>
            <person name="Keller M."/>
            <person name="Kretz K."/>
            <person name="Lin X."/>
            <person name="Mathur E."/>
            <person name="Ni J."/>
            <person name="Podar M."/>
            <person name="Richardson T."/>
            <person name="Sutton G.G."/>
            <person name="Simon M."/>
            <person name="Soll D."/>
            <person name="Stetter K.O."/>
            <person name="Short J.M."/>
            <person name="Noordewier M."/>
        </authorList>
    </citation>
    <scope>NUCLEOTIDE SEQUENCE [LARGE SCALE GENOMIC DNA]</scope>
    <source>
        <strain evidence="3 4">Kin4-M</strain>
    </source>
</reference>
<dbReference type="EMBL" id="AE017199">
    <property type="protein sequence ID" value="AAR39154.1"/>
    <property type="molecule type" value="Genomic_DNA"/>
</dbReference>
<evidence type="ECO:0000256" key="2">
    <source>
        <dbReference type="ARBA" id="ARBA00023002"/>
    </source>
</evidence>
<keyword evidence="4" id="KW-1185">Reference proteome</keyword>